<dbReference type="GO" id="GO:0031297">
    <property type="term" value="P:replication fork processing"/>
    <property type="evidence" value="ECO:0007669"/>
    <property type="project" value="TreeGrafter"/>
</dbReference>
<dbReference type="GO" id="GO:0003677">
    <property type="term" value="F:DNA binding"/>
    <property type="evidence" value="ECO:0007669"/>
    <property type="project" value="InterPro"/>
</dbReference>
<dbReference type="Gene3D" id="3.40.50.300">
    <property type="entry name" value="P-loop containing nucleotide triphosphate hydrolases"/>
    <property type="match status" value="1"/>
</dbReference>
<comment type="caution">
    <text evidence="5">The sequence shown here is derived from an EMBL/GenBank/DDBJ whole genome shotgun (WGS) entry which is preliminary data.</text>
</comment>
<dbReference type="Gene3D" id="3.40.50.10810">
    <property type="entry name" value="Tandem AAA-ATPase domain"/>
    <property type="match status" value="1"/>
</dbReference>
<evidence type="ECO:0000313" key="6">
    <source>
        <dbReference type="Proteomes" id="UP000436006"/>
    </source>
</evidence>
<dbReference type="InterPro" id="IPR027417">
    <property type="entry name" value="P-loop_NTPase"/>
</dbReference>
<evidence type="ECO:0000313" key="5">
    <source>
        <dbReference type="EMBL" id="MVM36059.1"/>
    </source>
</evidence>
<dbReference type="GO" id="GO:0008170">
    <property type="term" value="F:N-methyltransferase activity"/>
    <property type="evidence" value="ECO:0007669"/>
    <property type="project" value="InterPro"/>
</dbReference>
<dbReference type="AlphaFoldDB" id="A0A7K1SQJ1"/>
<dbReference type="RefSeq" id="WP_157590857.1">
    <property type="nucleotide sequence ID" value="NZ_WPIN01000030.1"/>
</dbReference>
<dbReference type="SUPFAM" id="SSF52540">
    <property type="entry name" value="P-loop containing nucleoside triphosphate hydrolases"/>
    <property type="match status" value="2"/>
</dbReference>
<feature type="domain" description="Helicase ATP-binding" evidence="4">
    <location>
        <begin position="39"/>
        <end position="192"/>
    </location>
</feature>
<gene>
    <name evidence="5" type="ORF">GO755_38960</name>
</gene>
<keyword evidence="3" id="KW-0378">Hydrolase</keyword>
<evidence type="ECO:0000256" key="3">
    <source>
        <dbReference type="ARBA" id="ARBA00022801"/>
    </source>
</evidence>
<dbReference type="GO" id="GO:0016787">
    <property type="term" value="F:hydrolase activity"/>
    <property type="evidence" value="ECO:0007669"/>
    <property type="project" value="UniProtKB-KW"/>
</dbReference>
<dbReference type="PANTHER" id="PTHR45766">
    <property type="entry name" value="DNA ANNEALING HELICASE AND ENDONUCLEASE ZRANB3 FAMILY MEMBER"/>
    <property type="match status" value="1"/>
</dbReference>
<dbReference type="Proteomes" id="UP000436006">
    <property type="component" value="Unassembled WGS sequence"/>
</dbReference>
<dbReference type="SUPFAM" id="SSF53335">
    <property type="entry name" value="S-adenosyl-L-methionine-dependent methyltransferases"/>
    <property type="match status" value="1"/>
</dbReference>
<keyword evidence="6" id="KW-1185">Reference proteome</keyword>
<proteinExistence type="predicted"/>
<dbReference type="SMART" id="SM00487">
    <property type="entry name" value="DEXDc"/>
    <property type="match status" value="1"/>
</dbReference>
<organism evidence="5 6">
    <name type="scientific">Spirosoma arboris</name>
    <dbReference type="NCBI Taxonomy" id="2682092"/>
    <lineage>
        <taxon>Bacteria</taxon>
        <taxon>Pseudomonadati</taxon>
        <taxon>Bacteroidota</taxon>
        <taxon>Cytophagia</taxon>
        <taxon>Cytophagales</taxon>
        <taxon>Cytophagaceae</taxon>
        <taxon>Spirosoma</taxon>
    </lineage>
</organism>
<dbReference type="Pfam" id="PF01555">
    <property type="entry name" value="N6_N4_Mtase"/>
    <property type="match status" value="1"/>
</dbReference>
<dbReference type="EMBL" id="WPIN01000030">
    <property type="protein sequence ID" value="MVM36059.1"/>
    <property type="molecule type" value="Genomic_DNA"/>
</dbReference>
<dbReference type="PROSITE" id="PS51192">
    <property type="entry name" value="HELICASE_ATP_BIND_1"/>
    <property type="match status" value="1"/>
</dbReference>
<evidence type="ECO:0000256" key="1">
    <source>
        <dbReference type="ARBA" id="ARBA00022603"/>
    </source>
</evidence>
<evidence type="ECO:0000259" key="4">
    <source>
        <dbReference type="PROSITE" id="PS51192"/>
    </source>
</evidence>
<keyword evidence="1 5" id="KW-0489">Methyltransferase</keyword>
<keyword evidence="2" id="KW-0808">Transferase</keyword>
<accession>A0A7K1SQJ1</accession>
<dbReference type="GO" id="GO:0032259">
    <property type="term" value="P:methylation"/>
    <property type="evidence" value="ECO:0007669"/>
    <property type="project" value="UniProtKB-KW"/>
</dbReference>
<dbReference type="InterPro" id="IPR029063">
    <property type="entry name" value="SAM-dependent_MTases_sf"/>
</dbReference>
<evidence type="ECO:0000256" key="2">
    <source>
        <dbReference type="ARBA" id="ARBA00022679"/>
    </source>
</evidence>
<protein>
    <submittedName>
        <fullName evidence="5">DNA methylase N-4</fullName>
    </submittedName>
</protein>
<dbReference type="GO" id="GO:0006281">
    <property type="term" value="P:DNA repair"/>
    <property type="evidence" value="ECO:0007669"/>
    <property type="project" value="TreeGrafter"/>
</dbReference>
<name>A0A7K1SQJ1_9BACT</name>
<dbReference type="InterPro" id="IPR014001">
    <property type="entry name" value="Helicase_ATP-bd"/>
</dbReference>
<dbReference type="InterPro" id="IPR038718">
    <property type="entry name" value="SNF2-like_sf"/>
</dbReference>
<reference evidence="5 6" key="1">
    <citation type="submission" date="2019-12" db="EMBL/GenBank/DDBJ databases">
        <title>Spirosoma sp. HMF4905 genome sequencing and assembly.</title>
        <authorList>
            <person name="Kang H."/>
            <person name="Cha I."/>
            <person name="Kim H."/>
            <person name="Joh K."/>
        </authorList>
    </citation>
    <scope>NUCLEOTIDE SEQUENCE [LARGE SCALE GENOMIC DNA]</scope>
    <source>
        <strain evidence="5 6">HMF4905</strain>
    </source>
</reference>
<dbReference type="InterPro" id="IPR002941">
    <property type="entry name" value="DNA_methylase_N4/N6"/>
</dbReference>
<dbReference type="PANTHER" id="PTHR45766:SF6">
    <property type="entry name" value="SWI_SNF-RELATED MATRIX-ASSOCIATED ACTIN-DEPENDENT REGULATOR OF CHROMATIN SUBFAMILY A-LIKE PROTEIN 1"/>
    <property type="match status" value="1"/>
</dbReference>
<sequence length="835" mass="95622">MSNYQKFIESKVVAAPRSGFVVKPEDLHESLFPHQRDCTVWALYGGQRAIFAGFGLGKTRIQLEICRQEYLRSGKPCLIICPLGVRQEFVEFDGLALGMTVEYIKTEADAVLTTTPYHLTNYERIRDGNIDLSRYQCVCLDEASCLRSLGSKTYIEFNERFQSVPSRYVATATPSPNEFIELLNYASFLGIMDVGQAKTRFFQRNSEKADNLTLLPHKEEEFWLWVSTWALFVNKPSDLGYSDEGYDLPEMQIHWHLVDTSKEVEIVGRDGQLQIYKDSAIGLAPAAKEKSSSMQLRWNKAASIIENDPGHYLIWHHLEDERKLIEKNTDRANVKTVYGTQKDDLKEKLLIDFANGKYPILATKPEIAGQGCNFQRHCHQAIFLGINYKFNEFIQSIFRIVRFGQTKVCHIHIIYTDAEDHIRRTLLRKWKQHDRLLANMREIIGRYGLSGDATIAMRRAMGVDRIEVKGDRFTCVHNDTVLEHERLPDNYFDLGITSIPFSIQYEYSANYNDFGHNASNEAFFHQMGFLVPNMLRTLKPGRIYAVHVKDRVLPGNFSGLGMYSIYPFSHDTVRCFQQHGFVYCGEITIPTDVVKENNGTYRLGYSEMLIDGTKMSVGVPEKILLFRKLPSDQSNAYADEPVTKTPEAYSLAKWQIDAHSFWRSSGDRLLTPSEIATHDLQYAMKLLRAESAHTVYDFDRHVAIAEALGKAGNLPTDFMAVDPQSWHPDVWADVVRMRSLNTNQGQRREQKHLCPLPLDIVRRLIDRYSNPGDLVGDAFGGLMSVPYQALLMDRRGWGCELNYDYFKPGVKYCQQVERKQAIPTLFDTINNQEAA</sequence>
<dbReference type="Gene3D" id="3.40.50.150">
    <property type="entry name" value="Vaccinia Virus protein VP39"/>
    <property type="match status" value="1"/>
</dbReference>